<dbReference type="EMBL" id="LFML01000023">
    <property type="protein sequence ID" value="KMO98641.1"/>
    <property type="molecule type" value="Genomic_DNA"/>
</dbReference>
<dbReference type="CDD" id="cd00085">
    <property type="entry name" value="HNHc"/>
    <property type="match status" value="1"/>
</dbReference>
<dbReference type="Proteomes" id="UP000035932">
    <property type="component" value="Unassembled WGS sequence"/>
</dbReference>
<keyword evidence="3" id="KW-0540">Nuclease</keyword>
<feature type="region of interest" description="Disordered" evidence="1">
    <location>
        <begin position="173"/>
        <end position="192"/>
    </location>
</feature>
<evidence type="ECO:0000256" key="1">
    <source>
        <dbReference type="SAM" id="MobiDB-lite"/>
    </source>
</evidence>
<sequence length="284" mass="31473">MKNPRYTRELLAASAPDATGLVDLMRRLGAPPTCDLRTYLRKRLAHYGIDTSHFVDEPLPTRIPQVYTKERLTEAAAPSHSIAGMFAHMGIEPYDSAFGHVRKKLDEFGIDTSHFATQVRRGDRLFPREEITRAVAESRSIAGVMRALGHGERSGSARAKARRSIEEYGISTDHFTGQGHAAGSRSPARKPAPDVLRRLETGSGREKTAVLRRALDDLDVPHVCAACGIGETWRGRRLVLEIDHINGDRLDNRRANLRYLCPSCHSQTGTFAKRSPGTTRGRAQ</sequence>
<evidence type="ECO:0000313" key="4">
    <source>
        <dbReference type="Proteomes" id="UP000035932"/>
    </source>
</evidence>
<keyword evidence="4" id="KW-1185">Reference proteome</keyword>
<dbReference type="Pfam" id="PF13392">
    <property type="entry name" value="HNH_3"/>
    <property type="match status" value="1"/>
</dbReference>
<dbReference type="STRING" id="66430.ACS04_06550"/>
<dbReference type="PATRIC" id="fig|66430.4.peg.3569"/>
<evidence type="ECO:0000259" key="2">
    <source>
        <dbReference type="Pfam" id="PF13392"/>
    </source>
</evidence>
<organism evidence="3 4">
    <name type="scientific">Streptomyces roseus</name>
    <dbReference type="NCBI Taxonomy" id="66430"/>
    <lineage>
        <taxon>Bacteria</taxon>
        <taxon>Bacillati</taxon>
        <taxon>Actinomycetota</taxon>
        <taxon>Actinomycetes</taxon>
        <taxon>Kitasatosporales</taxon>
        <taxon>Streptomycetaceae</taxon>
        <taxon>Streptomyces</taxon>
    </lineage>
</organism>
<keyword evidence="3" id="KW-0255">Endonuclease</keyword>
<accession>A0A0J7AN71</accession>
<dbReference type="AlphaFoldDB" id="A0A0J7AN71"/>
<evidence type="ECO:0000313" key="3">
    <source>
        <dbReference type="EMBL" id="KMO98641.1"/>
    </source>
</evidence>
<dbReference type="RefSeq" id="WP_048475566.1">
    <property type="nucleotide sequence ID" value="NZ_JBIRUD010000004.1"/>
</dbReference>
<dbReference type="OrthoDB" id="2085958at2"/>
<dbReference type="InterPro" id="IPR003615">
    <property type="entry name" value="HNH_nuc"/>
</dbReference>
<comment type="caution">
    <text evidence="3">The sequence shown here is derived from an EMBL/GenBank/DDBJ whole genome shotgun (WGS) entry which is preliminary data.</text>
</comment>
<dbReference type="GO" id="GO:0004519">
    <property type="term" value="F:endonuclease activity"/>
    <property type="evidence" value="ECO:0007669"/>
    <property type="project" value="UniProtKB-KW"/>
</dbReference>
<name>A0A0J7AN71_9ACTN</name>
<feature type="domain" description="HNH nuclease" evidence="2">
    <location>
        <begin position="240"/>
        <end position="260"/>
    </location>
</feature>
<protein>
    <submittedName>
        <fullName evidence="3">HNH endonuclease</fullName>
    </submittedName>
</protein>
<proteinExistence type="predicted"/>
<reference evidence="3 4" key="1">
    <citation type="submission" date="2015-06" db="EMBL/GenBank/DDBJ databases">
        <title>Recapitulation of the evolution of biosynthetic gene clusters reveals hidden chemical diversity on bacterial genomes.</title>
        <authorList>
            <person name="Cruz-Morales P."/>
            <person name="Martinez-Guerrero C."/>
            <person name="Morales-Escalante M.A."/>
            <person name="Yanez-Guerra L.A."/>
            <person name="Kopp J.F."/>
            <person name="Feldmann J."/>
            <person name="Ramos-Aboites H.E."/>
            <person name="Barona-Gomez F."/>
        </authorList>
    </citation>
    <scope>NUCLEOTIDE SEQUENCE [LARGE SCALE GENOMIC DNA]</scope>
    <source>
        <strain evidence="3 4">ATCC 31245</strain>
    </source>
</reference>
<gene>
    <name evidence="3" type="ORF">ACS04_06550</name>
</gene>
<keyword evidence="3" id="KW-0378">Hydrolase</keyword>